<reference evidence="1" key="1">
    <citation type="journal article" date="2022" name="bioRxiv">
        <title>Sequencing and chromosome-scale assembly of the giantPleurodeles waltlgenome.</title>
        <authorList>
            <person name="Brown T."/>
            <person name="Elewa A."/>
            <person name="Iarovenko S."/>
            <person name="Subramanian E."/>
            <person name="Araus A.J."/>
            <person name="Petzold A."/>
            <person name="Susuki M."/>
            <person name="Suzuki K.-i.T."/>
            <person name="Hayashi T."/>
            <person name="Toyoda A."/>
            <person name="Oliveira C."/>
            <person name="Osipova E."/>
            <person name="Leigh N.D."/>
            <person name="Simon A."/>
            <person name="Yun M.H."/>
        </authorList>
    </citation>
    <scope>NUCLEOTIDE SEQUENCE</scope>
    <source>
        <strain evidence="1">20211129_DDA</strain>
        <tissue evidence="1">Liver</tissue>
    </source>
</reference>
<protein>
    <submittedName>
        <fullName evidence="1">Uncharacterized protein</fullName>
    </submittedName>
</protein>
<dbReference type="Proteomes" id="UP001066276">
    <property type="component" value="Chromosome 8"/>
</dbReference>
<evidence type="ECO:0000313" key="1">
    <source>
        <dbReference type="EMBL" id="KAJ1120808.1"/>
    </source>
</evidence>
<sequence length="73" mass="7112">MGAFGVSLEAGVGASWVEGVEGGGVVADQRSLGELGTRGRGAGRGTGRDGRRGACLWRASGALAARGRAAAAI</sequence>
<accession>A0AAV7P538</accession>
<keyword evidence="2" id="KW-1185">Reference proteome</keyword>
<evidence type="ECO:0000313" key="2">
    <source>
        <dbReference type="Proteomes" id="UP001066276"/>
    </source>
</evidence>
<name>A0AAV7P538_PLEWA</name>
<organism evidence="1 2">
    <name type="scientific">Pleurodeles waltl</name>
    <name type="common">Iberian ribbed newt</name>
    <dbReference type="NCBI Taxonomy" id="8319"/>
    <lineage>
        <taxon>Eukaryota</taxon>
        <taxon>Metazoa</taxon>
        <taxon>Chordata</taxon>
        <taxon>Craniata</taxon>
        <taxon>Vertebrata</taxon>
        <taxon>Euteleostomi</taxon>
        <taxon>Amphibia</taxon>
        <taxon>Batrachia</taxon>
        <taxon>Caudata</taxon>
        <taxon>Salamandroidea</taxon>
        <taxon>Salamandridae</taxon>
        <taxon>Pleurodelinae</taxon>
        <taxon>Pleurodeles</taxon>
    </lineage>
</organism>
<gene>
    <name evidence="1" type="ORF">NDU88_008957</name>
</gene>
<comment type="caution">
    <text evidence="1">The sequence shown here is derived from an EMBL/GenBank/DDBJ whole genome shotgun (WGS) entry which is preliminary data.</text>
</comment>
<dbReference type="EMBL" id="JANPWB010000012">
    <property type="protein sequence ID" value="KAJ1120808.1"/>
    <property type="molecule type" value="Genomic_DNA"/>
</dbReference>
<dbReference type="AlphaFoldDB" id="A0AAV7P538"/>
<proteinExistence type="predicted"/>